<dbReference type="AlphaFoldDB" id="A0A0D3EFU4"/>
<feature type="compositionally biased region" description="Low complexity" evidence="1">
    <location>
        <begin position="212"/>
        <end position="223"/>
    </location>
</feature>
<dbReference type="STRING" id="109376.A0A0D3EFU4"/>
<dbReference type="Gramene" id="Bo9g168910.1">
    <property type="protein sequence ID" value="Bo9g168910.1"/>
    <property type="gene ID" value="Bo9g168910"/>
</dbReference>
<dbReference type="PANTHER" id="PTHR47150:SF5">
    <property type="entry name" value="OS07G0546750 PROTEIN"/>
    <property type="match status" value="1"/>
</dbReference>
<reference evidence="2" key="2">
    <citation type="submission" date="2015-03" db="UniProtKB">
        <authorList>
            <consortium name="EnsemblPlants"/>
        </authorList>
    </citation>
    <scope>IDENTIFICATION</scope>
</reference>
<dbReference type="Proteomes" id="UP000032141">
    <property type="component" value="Chromosome C9"/>
</dbReference>
<dbReference type="Pfam" id="PF04827">
    <property type="entry name" value="Plant_tran"/>
    <property type="match status" value="1"/>
</dbReference>
<dbReference type="PANTHER" id="PTHR47150">
    <property type="entry name" value="OS12G0169200 PROTEIN"/>
    <property type="match status" value="1"/>
</dbReference>
<feature type="region of interest" description="Disordered" evidence="1">
    <location>
        <begin position="208"/>
        <end position="229"/>
    </location>
</feature>
<sequence length="262" mass="30301">MNKSLFLRIVERISNEVPYFQQRRDAAGRNMLSPLQKCTAVIRMLAYGQSGDTYDEYLRLGDSTARLYLANFSDAIILLFGDEYLRSPTAENLQRLLDVGEVRGFPGMIGSIDCMHWEWKNCPTAWKAPKVKFKVNNHTYRMAYYLTDGIYPNWSTFIKFIPLPQGPKAEKFAQKQESARKDVERAFGVLRSSRERHGYAQINTSEFELGESSRSSKVTSRESIQAGDMLGMRREVRDQEKHARLKADLMENIWQKFGDEDE</sequence>
<dbReference type="EnsemblPlants" id="Bo9g168910.1">
    <property type="protein sequence ID" value="Bo9g168910.1"/>
    <property type="gene ID" value="Bo9g168910"/>
</dbReference>
<dbReference type="InterPro" id="IPR006912">
    <property type="entry name" value="Harbinger_derived_prot"/>
</dbReference>
<evidence type="ECO:0000256" key="1">
    <source>
        <dbReference type="SAM" id="MobiDB-lite"/>
    </source>
</evidence>
<reference evidence="2 3" key="1">
    <citation type="journal article" date="2014" name="Genome Biol.">
        <title>Transcriptome and methylome profiling reveals relics of genome dominance in the mesopolyploid Brassica oleracea.</title>
        <authorList>
            <person name="Parkin I.A."/>
            <person name="Koh C."/>
            <person name="Tang H."/>
            <person name="Robinson S.J."/>
            <person name="Kagale S."/>
            <person name="Clarke W.E."/>
            <person name="Town C.D."/>
            <person name="Nixon J."/>
            <person name="Krishnakumar V."/>
            <person name="Bidwell S.L."/>
            <person name="Denoeud F."/>
            <person name="Belcram H."/>
            <person name="Links M.G."/>
            <person name="Just J."/>
            <person name="Clarke C."/>
            <person name="Bender T."/>
            <person name="Huebert T."/>
            <person name="Mason A.S."/>
            <person name="Pires J.C."/>
            <person name="Barker G."/>
            <person name="Moore J."/>
            <person name="Walley P.G."/>
            <person name="Manoli S."/>
            <person name="Batley J."/>
            <person name="Edwards D."/>
            <person name="Nelson M.N."/>
            <person name="Wang X."/>
            <person name="Paterson A.H."/>
            <person name="King G."/>
            <person name="Bancroft I."/>
            <person name="Chalhoub B."/>
            <person name="Sharpe A.G."/>
        </authorList>
    </citation>
    <scope>NUCLEOTIDE SEQUENCE</scope>
    <source>
        <strain evidence="2 3">cv. TO1000</strain>
    </source>
</reference>
<accession>A0A0D3EFU4</accession>
<evidence type="ECO:0000313" key="3">
    <source>
        <dbReference type="Proteomes" id="UP000032141"/>
    </source>
</evidence>
<keyword evidence="3" id="KW-1185">Reference proteome</keyword>
<proteinExistence type="predicted"/>
<name>A0A0D3EFU4_BRAOL</name>
<protein>
    <submittedName>
        <fullName evidence="2">Uncharacterized protein</fullName>
    </submittedName>
</protein>
<evidence type="ECO:0000313" key="2">
    <source>
        <dbReference type="EnsemblPlants" id="Bo9g168910.1"/>
    </source>
</evidence>
<dbReference type="HOGENOM" id="CLU_012390_1_3_1"/>
<organism evidence="2 3">
    <name type="scientific">Brassica oleracea var. oleracea</name>
    <dbReference type="NCBI Taxonomy" id="109376"/>
    <lineage>
        <taxon>Eukaryota</taxon>
        <taxon>Viridiplantae</taxon>
        <taxon>Streptophyta</taxon>
        <taxon>Embryophyta</taxon>
        <taxon>Tracheophyta</taxon>
        <taxon>Spermatophyta</taxon>
        <taxon>Magnoliopsida</taxon>
        <taxon>eudicotyledons</taxon>
        <taxon>Gunneridae</taxon>
        <taxon>Pentapetalae</taxon>
        <taxon>rosids</taxon>
        <taxon>malvids</taxon>
        <taxon>Brassicales</taxon>
        <taxon>Brassicaceae</taxon>
        <taxon>Brassiceae</taxon>
        <taxon>Brassica</taxon>
    </lineage>
</organism>